<name>A0A7Z1MJL1_9VIBR</name>
<organism evidence="1">
    <name type="scientific">Vibrio cyclitrophicus</name>
    <dbReference type="NCBI Taxonomy" id="47951"/>
    <lineage>
        <taxon>Bacteria</taxon>
        <taxon>Pseudomonadati</taxon>
        <taxon>Pseudomonadota</taxon>
        <taxon>Gammaproteobacteria</taxon>
        <taxon>Vibrionales</taxon>
        <taxon>Vibrionaceae</taxon>
        <taxon>Vibrio</taxon>
    </lineage>
</organism>
<comment type="caution">
    <text evidence="1">The sequence shown here is derived from an EMBL/GenBank/DDBJ whole genome shotgun (WGS) entry which is preliminary data.</text>
</comment>
<accession>A0A7Z1MJL1</accession>
<dbReference type="EMBL" id="MDBS01000029">
    <property type="protein sequence ID" value="PMP29114.1"/>
    <property type="molecule type" value="Genomic_DNA"/>
</dbReference>
<dbReference type="AlphaFoldDB" id="A0A7Z1MJL1"/>
<reference evidence="1" key="1">
    <citation type="submission" date="2016-07" db="EMBL/GenBank/DDBJ databases">
        <authorList>
            <person name="Kauffman K."/>
            <person name="Arevalo P."/>
            <person name="Polz M.F."/>
        </authorList>
    </citation>
    <scope>NUCLEOTIDE SEQUENCE</scope>
    <source>
        <strain evidence="1">10N.222.46.E12</strain>
    </source>
</reference>
<dbReference type="RefSeq" id="WP_154724025.1">
    <property type="nucleotide sequence ID" value="NZ_CP170590.1"/>
</dbReference>
<proteinExistence type="predicted"/>
<protein>
    <recommendedName>
        <fullName evidence="2">RHS repeat protein</fullName>
    </recommendedName>
</protein>
<sequence>MVARSLQTPNGGISLDNNRYLQSPEKISIDSTLGSKSQEFNYEYDSVSGLPLNVSSSMYFKANSYNALGQLEAETSIINGESRDCEYVYSLNGAPLSKTDFYGNSESYEYDSNGRPSVITADTGLVTIVTSIFYDAHSRAIKYVTTPSNGTSKTVDIELNDLGMETRKTVTIGTSTKLSEVVTDFNTSLQISERVTTNLINGSNRVTTELMQYDEFNRLVLFTCEGFSLPVNELGYAIKSQRFSYDPLGNITEVISDFDDGSTNTATFSFIGIKLTRVNNSHPNIASFDVTYDSAGNVVSDGSGFTYQYDALNKISSAYDESGTEVTSYLYGPEGRLISQDVGSESINLRYQNDKLINEQAGSANSYEQSVAGVLTNFVVQDGSESISYHLLNTQDSLVGVVGDDDSLEEISYTPFGENGVSHG</sequence>
<reference evidence="1" key="2">
    <citation type="journal article" date="2018" name="Nature">
        <title>A major lineage of non-tailed dsDNA viruses as unrecognized killers of marine bacteria.</title>
        <authorList>
            <person name="Kauffman K.M."/>
            <person name="Hussain F.A."/>
            <person name="Yang J."/>
            <person name="Arevalo P."/>
            <person name="Brown J.M."/>
            <person name="Chang W.K."/>
            <person name="VanInsberghe D."/>
            <person name="Elsherbini J."/>
            <person name="Sharma R.S."/>
            <person name="Cutler M.B."/>
            <person name="Kelly L."/>
            <person name="Polz M.F."/>
        </authorList>
    </citation>
    <scope>NUCLEOTIDE SEQUENCE</scope>
    <source>
        <strain evidence="1">10N.222.46.E12</strain>
    </source>
</reference>
<gene>
    <name evidence="1" type="ORF">BCS90_19160</name>
</gene>
<dbReference type="Gene3D" id="2.180.10.10">
    <property type="entry name" value="RHS repeat-associated core"/>
    <property type="match status" value="1"/>
</dbReference>
<evidence type="ECO:0000313" key="1">
    <source>
        <dbReference type="EMBL" id="PMP29114.1"/>
    </source>
</evidence>
<evidence type="ECO:0008006" key="2">
    <source>
        <dbReference type="Google" id="ProtNLM"/>
    </source>
</evidence>